<dbReference type="Proteomes" id="UP001384579">
    <property type="component" value="Unassembled WGS sequence"/>
</dbReference>
<accession>A0ABU8YXF5</accession>
<name>A0ABU8YXF5_9CYAN</name>
<comment type="caution">
    <text evidence="1">The sequence shown here is derived from an EMBL/GenBank/DDBJ whole genome shotgun (WGS) entry which is preliminary data.</text>
</comment>
<gene>
    <name evidence="1" type="ORF">WMG39_30520</name>
</gene>
<reference evidence="1 2" key="1">
    <citation type="journal article" date="2020" name="Harmful Algae">
        <title>Molecular and morphological characterization of a novel dihydroanatoxin-a producing Microcoleus species (cyanobacteria) from the Russian River, California, USA.</title>
        <authorList>
            <person name="Conklin K.Y."/>
            <person name="Stancheva R."/>
            <person name="Otten T.G."/>
            <person name="Fadness R."/>
            <person name="Boyer G.L."/>
            <person name="Read B."/>
            <person name="Zhang X."/>
            <person name="Sheath R.G."/>
        </authorList>
    </citation>
    <scope>NUCLEOTIDE SEQUENCE [LARGE SCALE GENOMIC DNA]</scope>
    <source>
        <strain evidence="1 2">PTRS2</strain>
    </source>
</reference>
<evidence type="ECO:0000313" key="2">
    <source>
        <dbReference type="Proteomes" id="UP001384579"/>
    </source>
</evidence>
<dbReference type="EMBL" id="JBBLXS010000982">
    <property type="protein sequence ID" value="MEK0189150.1"/>
    <property type="molecule type" value="Genomic_DNA"/>
</dbReference>
<protein>
    <submittedName>
        <fullName evidence="1">Uncharacterized protein</fullName>
    </submittedName>
</protein>
<evidence type="ECO:0000313" key="1">
    <source>
        <dbReference type="EMBL" id="MEK0189150.1"/>
    </source>
</evidence>
<proteinExistence type="predicted"/>
<keyword evidence="2" id="KW-1185">Reference proteome</keyword>
<dbReference type="RefSeq" id="WP_340542423.1">
    <property type="nucleotide sequence ID" value="NZ_JBBLXS010000982.1"/>
</dbReference>
<sequence>MTDETRREIARRLARELASRTIISPIKPGQGFQTFGEFKRTMGVAGSGLAWHHIVGQTTSNLQRFGAEAIHNKGNLVRIEHGTGSIHQEITNFYNSLQPELTGTDTLTARGWLSTQSFAEQQDFGIRVIIAFGGTV</sequence>
<organism evidence="1 2">
    <name type="scientific">Microcoleus anatoxicus PTRS2</name>
    <dbReference type="NCBI Taxonomy" id="2705321"/>
    <lineage>
        <taxon>Bacteria</taxon>
        <taxon>Bacillati</taxon>
        <taxon>Cyanobacteriota</taxon>
        <taxon>Cyanophyceae</taxon>
        <taxon>Oscillatoriophycideae</taxon>
        <taxon>Oscillatoriales</taxon>
        <taxon>Microcoleaceae</taxon>
        <taxon>Microcoleus</taxon>
        <taxon>Microcoleus anatoxicus</taxon>
    </lineage>
</organism>